<evidence type="ECO:0000313" key="2">
    <source>
        <dbReference type="Proteomes" id="UP000199582"/>
    </source>
</evidence>
<evidence type="ECO:0000313" key="1">
    <source>
        <dbReference type="EMBL" id="SEK96465.1"/>
    </source>
</evidence>
<dbReference type="RefSeq" id="WP_093033420.1">
    <property type="nucleotide sequence ID" value="NZ_FOAG01000003.1"/>
</dbReference>
<reference evidence="1 2" key="1">
    <citation type="submission" date="2016-10" db="EMBL/GenBank/DDBJ databases">
        <authorList>
            <person name="de Groot N.N."/>
        </authorList>
    </citation>
    <scope>NUCLEOTIDE SEQUENCE [LARGE SCALE GENOMIC DNA]</scope>
    <source>
        <strain evidence="1 2">DSM 100674</strain>
    </source>
</reference>
<gene>
    <name evidence="1" type="ORF">SAMN05443999_10324</name>
</gene>
<keyword evidence="2" id="KW-1185">Reference proteome</keyword>
<sequence length="298" mass="33869">MNNLIVTSIPPVFSRKDAQGNEIGDDYLTRCVQSWRACGFDPVTVNSVNEPLHPLIDDLGVKVLRVPRDARAITGRPHVFLGDLLDAARTLSRERVFIVNADIELEMTPEARARLETLGPMQAVAVRRRDHTGDKTTAEPPYDCGIDLFGAGHAVLADIDCGDLVFGMPWWDHFMPMMLLWRGADFVDNTGVNVWHLDHDGRWNKKQYVSSGQEFIRLLDATPQKFKRNPVVDRHAAQLMRIRRGDYGSSLPRRIEARLFAMLLPFSKTHTRRVLRETSLSNTTLLDRITEHQTHSRP</sequence>
<dbReference type="Proteomes" id="UP000199582">
    <property type="component" value="Unassembled WGS sequence"/>
</dbReference>
<proteinExistence type="predicted"/>
<dbReference type="STRING" id="1287727.SAMN05443999_10324"/>
<dbReference type="EMBL" id="FOAG01000003">
    <property type="protein sequence ID" value="SEK96465.1"/>
    <property type="molecule type" value="Genomic_DNA"/>
</dbReference>
<name>A0A1H7LD37_9RHOB</name>
<dbReference type="AlphaFoldDB" id="A0A1H7LD37"/>
<accession>A0A1H7LD37</accession>
<organism evidence="1 2">
    <name type="scientific">Roseovarius azorensis</name>
    <dbReference type="NCBI Taxonomy" id="1287727"/>
    <lineage>
        <taxon>Bacteria</taxon>
        <taxon>Pseudomonadati</taxon>
        <taxon>Pseudomonadota</taxon>
        <taxon>Alphaproteobacteria</taxon>
        <taxon>Rhodobacterales</taxon>
        <taxon>Roseobacteraceae</taxon>
        <taxon>Roseovarius</taxon>
    </lineage>
</organism>
<protein>
    <submittedName>
        <fullName evidence="1">Uncharacterized protein</fullName>
    </submittedName>
</protein>
<dbReference type="OrthoDB" id="7739965at2"/>